<sequence>MLFKKEVCIENILVLEKLYMVTNRKDNIYPNPEVTYEDIKKFTKTYGKIPMDFLGPLLHEIVEREDYILKEKEAQEYIDKMPIIVEHDNSRIVNEYTILNYIIPVTTHPNLNNRSYTINLYKYVDCLENTTKALKHFRWTNNQDYNFLKTVHGRLLDILDIMES</sequence>
<dbReference type="Proteomes" id="UP000224336">
    <property type="component" value="Segment"/>
</dbReference>
<gene>
    <name evidence="1" type="ORF">KTN4_289</name>
</gene>
<evidence type="ECO:0000313" key="1">
    <source>
        <dbReference type="EMBL" id="ANM45047.1"/>
    </source>
</evidence>
<organism evidence="1 2">
    <name type="scientific">Pseudomonas phage KTN4</name>
    <dbReference type="NCBI Taxonomy" id="1862701"/>
    <lineage>
        <taxon>Viruses</taxon>
        <taxon>Duplodnaviria</taxon>
        <taxon>Heunggongvirae</taxon>
        <taxon>Uroviricota</taxon>
        <taxon>Caudoviricetes</taxon>
        <taxon>Chimalliviridae</taxon>
        <taxon>Phikzvirus</taxon>
        <taxon>Phikzvirus phiKZ</taxon>
    </lineage>
</organism>
<dbReference type="EMBL" id="KU521356">
    <property type="protein sequence ID" value="ANM45047.1"/>
    <property type="molecule type" value="Genomic_DNA"/>
</dbReference>
<accession>A0A192Y5P3</accession>
<evidence type="ECO:0000313" key="2">
    <source>
        <dbReference type="Proteomes" id="UP000224336"/>
    </source>
</evidence>
<reference evidence="1 2" key="1">
    <citation type="journal article" date="2016" name="Sci. Rep.">
        <title>A proposed integrated approach for the preclinical evaluation of phage therapy in Pseudomonas infections.</title>
        <authorList>
            <person name="Danis-Wlodarczyk K."/>
            <person name="Vandenheuvel D."/>
            <person name="Jang H.B."/>
            <person name="Briers Y."/>
            <person name="Olszak T."/>
            <person name="Arabski M."/>
            <person name="Wasik S."/>
            <person name="Drabik M."/>
            <person name="Higgins G."/>
            <person name="Tyrrell J."/>
            <person name="Harvey B.J."/>
            <person name="Noben J.P."/>
            <person name="Lavigne R."/>
            <person name="Drulis-Kawa Z."/>
        </authorList>
    </citation>
    <scope>NUCLEOTIDE SEQUENCE [LARGE SCALE GENOMIC DNA]</scope>
</reference>
<proteinExistence type="predicted"/>
<protein>
    <submittedName>
        <fullName evidence="1">Uncharacterized protein</fullName>
    </submittedName>
</protein>
<name>A0A192Y5P3_9CAUD</name>